<evidence type="ECO:0000313" key="1">
    <source>
        <dbReference type="EMBL" id="SEG16092.1"/>
    </source>
</evidence>
<dbReference type="EMBL" id="FNVQ01000001">
    <property type="protein sequence ID" value="SEG16092.1"/>
    <property type="molecule type" value="Genomic_DNA"/>
</dbReference>
<dbReference type="GO" id="GO:0006355">
    <property type="term" value="P:regulation of DNA-templated transcription"/>
    <property type="evidence" value="ECO:0007669"/>
    <property type="project" value="InterPro"/>
</dbReference>
<dbReference type="Proteomes" id="UP000236745">
    <property type="component" value="Unassembled WGS sequence"/>
</dbReference>
<accession>A0A1H5XWR7</accession>
<dbReference type="AlphaFoldDB" id="A0A1H5XWR7"/>
<proteinExistence type="predicted"/>
<sequence length="98" mass="11313">MSTQPKEKPRTKTLFMLMAEFDGAPAVELKRCYHYLGYDTAAHAERDACERGLEVPCFRSRNSQKSKRMVHLEDLAKHIDRYAEAARDEFNKIHGRAA</sequence>
<dbReference type="OrthoDB" id="982642at2"/>
<gene>
    <name evidence="1" type="ORF">SAMN05444390_1011530</name>
</gene>
<reference evidence="1 2" key="1">
    <citation type="submission" date="2016-10" db="EMBL/GenBank/DDBJ databases">
        <authorList>
            <person name="de Groot N.N."/>
        </authorList>
    </citation>
    <scope>NUCLEOTIDE SEQUENCE [LARGE SCALE GENOMIC DNA]</scope>
    <source>
        <strain evidence="1 2">DSM 22012</strain>
    </source>
</reference>
<organism evidence="1 2">
    <name type="scientific">Marinobacterium lutimaris</name>
    <dbReference type="NCBI Taxonomy" id="568106"/>
    <lineage>
        <taxon>Bacteria</taxon>
        <taxon>Pseudomonadati</taxon>
        <taxon>Pseudomonadota</taxon>
        <taxon>Gammaproteobacteria</taxon>
        <taxon>Oceanospirillales</taxon>
        <taxon>Oceanospirillaceae</taxon>
        <taxon>Marinobacterium</taxon>
    </lineage>
</organism>
<dbReference type="InterPro" id="IPR020518">
    <property type="entry name" value="Tscrpt_reg_PrtN"/>
</dbReference>
<dbReference type="RefSeq" id="WP_104002425.1">
    <property type="nucleotide sequence ID" value="NZ_FNVQ01000001.1"/>
</dbReference>
<evidence type="ECO:0000313" key="2">
    <source>
        <dbReference type="Proteomes" id="UP000236745"/>
    </source>
</evidence>
<dbReference type="Pfam" id="PF11112">
    <property type="entry name" value="PyocinActivator"/>
    <property type="match status" value="1"/>
</dbReference>
<name>A0A1H5XWR7_9GAMM</name>
<keyword evidence="2" id="KW-1185">Reference proteome</keyword>
<protein>
    <submittedName>
        <fullName evidence="1">Pyocin activator protein PrtN</fullName>
    </submittedName>
</protein>